<dbReference type="SUPFAM" id="SSF53732">
    <property type="entry name" value="Aconitase iron-sulfur domain"/>
    <property type="match status" value="1"/>
</dbReference>
<comment type="similarity">
    <text evidence="6">Belongs to the aconitase/IPM isomerase family. LeuC type 2 subfamily.</text>
</comment>
<protein>
    <recommendedName>
        <fullName evidence="6">3-isopropylmalate dehydratase large subunit</fullName>
        <ecNumber evidence="6">4.2.1.33</ecNumber>
    </recommendedName>
    <alternativeName>
        <fullName evidence="6">Alpha-IPM isomerase</fullName>
        <shortName evidence="6">IPMI</shortName>
    </alternativeName>
    <alternativeName>
        <fullName evidence="6">Isopropylmalate isomerase</fullName>
    </alternativeName>
</protein>
<dbReference type="NCBIfam" id="TIGR02086">
    <property type="entry name" value="IPMI_arch"/>
    <property type="match status" value="1"/>
</dbReference>
<dbReference type="InterPro" id="IPR018136">
    <property type="entry name" value="Aconitase_4Fe-4S_BS"/>
</dbReference>
<dbReference type="InterPro" id="IPR050067">
    <property type="entry name" value="IPM_dehydratase_rel_enz"/>
</dbReference>
<evidence type="ECO:0000256" key="2">
    <source>
        <dbReference type="ARBA" id="ARBA00022723"/>
    </source>
</evidence>
<dbReference type="CDD" id="cd01583">
    <property type="entry name" value="IPMI"/>
    <property type="match status" value="1"/>
</dbReference>
<keyword evidence="6" id="KW-0432">Leucine biosynthesis</keyword>
<reference evidence="8 9" key="1">
    <citation type="journal article" date="2015" name="Microbiome">
        <title>Genomic resolution of linkages in carbon, nitrogen, and sulfur cycling among widespread estuary sediment bacteria.</title>
        <authorList>
            <person name="Baker B.J."/>
            <person name="Lazar C.S."/>
            <person name="Teske A.P."/>
            <person name="Dick G.J."/>
        </authorList>
    </citation>
    <scope>NUCLEOTIDE SEQUENCE [LARGE SCALE GENOMIC DNA]</scope>
    <source>
        <strain evidence="8">SM23_42</strain>
    </source>
</reference>
<keyword evidence="6" id="KW-0100">Branched-chain amino acid biosynthesis</keyword>
<comment type="caution">
    <text evidence="8">The sequence shown here is derived from an EMBL/GenBank/DDBJ whole genome shotgun (WGS) entry which is preliminary data.</text>
</comment>
<comment type="catalytic activity">
    <reaction evidence="6">
        <text>(2R,3S)-3-isopropylmalate = (2S)-2-isopropylmalate</text>
        <dbReference type="Rhea" id="RHEA:32287"/>
        <dbReference type="ChEBI" id="CHEBI:1178"/>
        <dbReference type="ChEBI" id="CHEBI:35121"/>
        <dbReference type="EC" id="4.2.1.33"/>
    </reaction>
</comment>
<evidence type="ECO:0000256" key="1">
    <source>
        <dbReference type="ARBA" id="ARBA00022485"/>
    </source>
</evidence>
<comment type="subunit">
    <text evidence="6">Heterodimer of LeuC and LeuD.</text>
</comment>
<dbReference type="InterPro" id="IPR036008">
    <property type="entry name" value="Aconitase_4Fe-4S_dom"/>
</dbReference>
<sequence>MGKNQMTIAEKILAKASGNDTVKPREIVTAQIDVAMSHENADVVLRAFREIGIEKVWDAERIVLLFDHRIPAESEKTAATHQRIRMFVKEQGIKHFYDLNEGICHQVLPENGHSRPGDVLVGTDSHTTTHGAFGTFATGIGATEMAGVWATGELWFMVPESMRIKISGDFNKHVSAKDLILSIVGKLGAAGADYKAIEFSGETISNMSIASRMVLTNLSMEMGAKVAFVVPDKKTVDYVRSRTNQPFSTLLPDQDAEYVEDLDINVNDLESMVACPHSVDNVKPVAEVAGMRIDQALIGSCTNGRLEDLASAAEILDGKQVSPGVRLLVIPASRRVYLEAVRKGYVEVFIRSGALVLNPGCGPCLGAHQGLMAPGEVCISTTNRNFKGRMGSSEAFVFLASPATVAQSAIAGEITAPN</sequence>
<dbReference type="PATRIC" id="fig|1703779.3.peg.1031"/>
<dbReference type="Pfam" id="PF00330">
    <property type="entry name" value="Aconitase"/>
    <property type="match status" value="1"/>
</dbReference>
<comment type="pathway">
    <text evidence="6">Amino-acid biosynthesis; L-leucine biosynthesis; L-leucine from 3-methyl-2-oxobutanoate: step 2/4.</text>
</comment>
<dbReference type="InterPro" id="IPR033941">
    <property type="entry name" value="IPMI_cat"/>
</dbReference>
<dbReference type="PROSITE" id="PS01244">
    <property type="entry name" value="ACONITASE_2"/>
    <property type="match status" value="1"/>
</dbReference>
<dbReference type="InterPro" id="IPR006251">
    <property type="entry name" value="Homoacnase/IPMdehydase_lsu"/>
</dbReference>
<feature type="binding site" evidence="6">
    <location>
        <position position="301"/>
    </location>
    <ligand>
        <name>[4Fe-4S] cluster</name>
        <dbReference type="ChEBI" id="CHEBI:49883"/>
    </ligand>
</feature>
<dbReference type="EC" id="4.2.1.33" evidence="6"/>
<dbReference type="GO" id="GO:0003861">
    <property type="term" value="F:3-isopropylmalate dehydratase activity"/>
    <property type="evidence" value="ECO:0007669"/>
    <property type="project" value="UniProtKB-UniRule"/>
</dbReference>
<feature type="domain" description="Aconitase/3-isopropylmalate dehydratase large subunit alpha/beta/alpha" evidence="7">
    <location>
        <begin position="57"/>
        <end position="287"/>
    </location>
</feature>
<keyword evidence="2 6" id="KW-0479">Metal-binding</keyword>
<comment type="function">
    <text evidence="6">Catalyzes the isomerization between 2-isopropylmalate and 3-isopropylmalate, via the formation of 2-isopropylmaleate.</text>
</comment>
<gene>
    <name evidence="6" type="primary">leuC</name>
    <name evidence="8" type="ORF">AMJ83_04690</name>
</gene>
<dbReference type="UniPathway" id="UPA00048">
    <property type="reaction ID" value="UER00071"/>
</dbReference>
<evidence type="ECO:0000256" key="3">
    <source>
        <dbReference type="ARBA" id="ARBA00023004"/>
    </source>
</evidence>
<organism evidence="8 9">
    <name type="scientific">candidate division WOR_3 bacterium SM23_42</name>
    <dbReference type="NCBI Taxonomy" id="1703779"/>
    <lineage>
        <taxon>Bacteria</taxon>
        <taxon>Bacteria division WOR-3</taxon>
    </lineage>
</organism>
<dbReference type="AlphaFoldDB" id="A0A0S8FTH3"/>
<feature type="binding site" evidence="6">
    <location>
        <position position="364"/>
    </location>
    <ligand>
        <name>[4Fe-4S] cluster</name>
        <dbReference type="ChEBI" id="CHEBI:49883"/>
    </ligand>
</feature>
<dbReference type="GO" id="GO:0046872">
    <property type="term" value="F:metal ion binding"/>
    <property type="evidence" value="ECO:0007669"/>
    <property type="project" value="UniProtKB-KW"/>
</dbReference>
<name>A0A0S8FTH3_UNCW3</name>
<evidence type="ECO:0000256" key="4">
    <source>
        <dbReference type="ARBA" id="ARBA00023014"/>
    </source>
</evidence>
<accession>A0A0S8FTH3</accession>
<keyword evidence="3 6" id="KW-0408">Iron</keyword>
<dbReference type="PANTHER" id="PTHR43822">
    <property type="entry name" value="HOMOACONITASE, MITOCHONDRIAL-RELATED"/>
    <property type="match status" value="1"/>
</dbReference>
<dbReference type="InterPro" id="IPR015931">
    <property type="entry name" value="Acnase/IPM_dHydase_lsu_aba_1/3"/>
</dbReference>
<evidence type="ECO:0000313" key="9">
    <source>
        <dbReference type="Proteomes" id="UP000051373"/>
    </source>
</evidence>
<dbReference type="GO" id="GO:0051539">
    <property type="term" value="F:4 iron, 4 sulfur cluster binding"/>
    <property type="evidence" value="ECO:0007669"/>
    <property type="project" value="UniProtKB-KW"/>
</dbReference>
<dbReference type="NCBIfam" id="NF001614">
    <property type="entry name" value="PRK00402.1"/>
    <property type="match status" value="1"/>
</dbReference>
<evidence type="ECO:0000259" key="7">
    <source>
        <dbReference type="Pfam" id="PF00330"/>
    </source>
</evidence>
<dbReference type="NCBIfam" id="TIGR01343">
    <property type="entry name" value="hacA_fam"/>
    <property type="match status" value="1"/>
</dbReference>
<dbReference type="HAMAP" id="MF_01027">
    <property type="entry name" value="LeuC_type2"/>
    <property type="match status" value="1"/>
</dbReference>
<dbReference type="Gene3D" id="3.30.499.10">
    <property type="entry name" value="Aconitase, domain 3"/>
    <property type="match status" value="2"/>
</dbReference>
<dbReference type="PRINTS" id="PR00415">
    <property type="entry name" value="ACONITASE"/>
</dbReference>
<dbReference type="STRING" id="1703779.AMJ83_04690"/>
<evidence type="ECO:0000256" key="6">
    <source>
        <dbReference type="HAMAP-Rule" id="MF_01027"/>
    </source>
</evidence>
<keyword evidence="4 6" id="KW-0411">Iron-sulfur</keyword>
<proteinExistence type="inferred from homology"/>
<keyword evidence="6" id="KW-0028">Amino-acid biosynthesis</keyword>
<dbReference type="PROSITE" id="PS00450">
    <property type="entry name" value="ACONITASE_1"/>
    <property type="match status" value="1"/>
</dbReference>
<comment type="cofactor">
    <cofactor evidence="6">
        <name>[4Fe-4S] cluster</name>
        <dbReference type="ChEBI" id="CHEBI:49883"/>
    </cofactor>
    <text evidence="6">Binds 1 [4Fe-4S] cluster per subunit.</text>
</comment>
<keyword evidence="5 6" id="KW-0456">Lyase</keyword>
<evidence type="ECO:0000313" key="8">
    <source>
        <dbReference type="EMBL" id="KPK63991.1"/>
    </source>
</evidence>
<evidence type="ECO:0000256" key="5">
    <source>
        <dbReference type="ARBA" id="ARBA00023239"/>
    </source>
</evidence>
<feature type="binding site" evidence="6">
    <location>
        <position position="361"/>
    </location>
    <ligand>
        <name>[4Fe-4S] cluster</name>
        <dbReference type="ChEBI" id="CHEBI:49883"/>
    </ligand>
</feature>
<dbReference type="InterPro" id="IPR011826">
    <property type="entry name" value="HAcnase/IPMdehydase_lsu_prok"/>
</dbReference>
<dbReference type="EMBL" id="LJUJ01000007">
    <property type="protein sequence ID" value="KPK63991.1"/>
    <property type="molecule type" value="Genomic_DNA"/>
</dbReference>
<keyword evidence="1 6" id="KW-0004">4Fe-4S</keyword>
<dbReference type="GO" id="GO:0009098">
    <property type="term" value="P:L-leucine biosynthetic process"/>
    <property type="evidence" value="ECO:0007669"/>
    <property type="project" value="UniProtKB-UniRule"/>
</dbReference>
<dbReference type="InterPro" id="IPR001030">
    <property type="entry name" value="Acoase/IPM_deHydtase_lsu_aba"/>
</dbReference>
<dbReference type="Proteomes" id="UP000051373">
    <property type="component" value="Unassembled WGS sequence"/>
</dbReference>
<dbReference type="PANTHER" id="PTHR43822:SF2">
    <property type="entry name" value="HOMOACONITASE, MITOCHONDRIAL"/>
    <property type="match status" value="1"/>
</dbReference>